<reference evidence="1 2" key="1">
    <citation type="journal article" date="2017" name="Curr. Biol.">
        <title>The Evolution of Venom by Co-option of Single-Copy Genes.</title>
        <authorList>
            <person name="Martinson E.O."/>
            <person name="Mrinalini"/>
            <person name="Kelkar Y.D."/>
            <person name="Chang C.H."/>
            <person name="Werren J.H."/>
        </authorList>
    </citation>
    <scope>NUCLEOTIDE SEQUENCE [LARGE SCALE GENOMIC DNA]</scope>
    <source>
        <strain evidence="1 2">Alberta</strain>
        <tissue evidence="1">Whole body</tissue>
    </source>
</reference>
<protein>
    <submittedName>
        <fullName evidence="1">Uncharacterized protein</fullName>
    </submittedName>
</protein>
<evidence type="ECO:0000313" key="1">
    <source>
        <dbReference type="EMBL" id="OXU29056.1"/>
    </source>
</evidence>
<organism evidence="1 2">
    <name type="scientific">Trichomalopsis sarcophagae</name>
    <dbReference type="NCBI Taxonomy" id="543379"/>
    <lineage>
        <taxon>Eukaryota</taxon>
        <taxon>Metazoa</taxon>
        <taxon>Ecdysozoa</taxon>
        <taxon>Arthropoda</taxon>
        <taxon>Hexapoda</taxon>
        <taxon>Insecta</taxon>
        <taxon>Pterygota</taxon>
        <taxon>Neoptera</taxon>
        <taxon>Endopterygota</taxon>
        <taxon>Hymenoptera</taxon>
        <taxon>Apocrita</taxon>
        <taxon>Proctotrupomorpha</taxon>
        <taxon>Chalcidoidea</taxon>
        <taxon>Pteromalidae</taxon>
        <taxon>Pteromalinae</taxon>
        <taxon>Trichomalopsis</taxon>
    </lineage>
</organism>
<evidence type="ECO:0000313" key="2">
    <source>
        <dbReference type="Proteomes" id="UP000215335"/>
    </source>
</evidence>
<name>A0A232FE51_9HYME</name>
<proteinExistence type="predicted"/>
<keyword evidence="2" id="KW-1185">Reference proteome</keyword>
<accession>A0A232FE51</accession>
<dbReference type="Proteomes" id="UP000215335">
    <property type="component" value="Unassembled WGS sequence"/>
</dbReference>
<gene>
    <name evidence="1" type="ORF">TSAR_015171</name>
</gene>
<sequence length="63" mass="6979">MLTPSTIQITIFCLNQCQVPEANYVDAIGSVKTYAAQYNKGNIPKAIKLKNRIYTVNSTSVEL</sequence>
<comment type="caution">
    <text evidence="1">The sequence shown here is derived from an EMBL/GenBank/DDBJ whole genome shotgun (WGS) entry which is preliminary data.</text>
</comment>
<dbReference type="AlphaFoldDB" id="A0A232FE51"/>
<dbReference type="EMBL" id="NNAY01000342">
    <property type="protein sequence ID" value="OXU29056.1"/>
    <property type="molecule type" value="Genomic_DNA"/>
</dbReference>